<dbReference type="PaxDb" id="6945-B7Q7L4"/>
<gene>
    <name evidence="3" type="ORF">IscW_ISCW010958</name>
</gene>
<proteinExistence type="evidence at protein level"/>
<dbReference type="PANTHER" id="PTHR13800:SF1">
    <property type="entry name" value="TRANSIENT RECEPTOR POTENTIAL CATION CHANNEL TRPM"/>
    <property type="match status" value="1"/>
</dbReference>
<dbReference type="InterPro" id="IPR050927">
    <property type="entry name" value="TRPM"/>
</dbReference>
<dbReference type="HOGENOM" id="CLU_604518_0_0_1"/>
<sequence length="453" mass="51189">MATGVLDRSYGAATCRAYDVLSEQSPDWGYRTAVDIAVQAQNRSFLAHPCCQKWISNLFMGRITVRELPWGSLALPLWLKVGALSIRCRGVLDRSYGAATCRAYDVLSEQSPDWGYRTAVDIAVQAQNRSFLAHPCCQKWISNLFMGRITVRELPWGSLALPLWLKVILCAFLVFPMYVWVRFKSDPHEMEYKEGKCLIHDILEPVPESHSTTPVCPAMLRQHGGNRGDMEEEEREGEEDALLQEGPQGNDAKGAREAVSTLLREQELFLPSPPPLWEMVHLMWSAPITKFWTFQIFYIAYLALFSVAVLLPSCGNWYVDLAVCAWTALIALESLRRTLVLYKGSIRAPLALRCVEVVLMLGFVCLYALGRLAGPWPWLSPYTVKVLLCGALLCFYYRQIAIYLPISPTLGPLLYKVRLMVSHPHCITAGTSHWCDAPRVSTSSRIELERRRV</sequence>
<feature type="transmembrane region" description="Helical" evidence="2">
    <location>
        <begin position="291"/>
        <end position="311"/>
    </location>
</feature>
<evidence type="ECO:0000256" key="1">
    <source>
        <dbReference type="SAM" id="MobiDB-lite"/>
    </source>
</evidence>
<evidence type="ECO:0007829" key="6">
    <source>
        <dbReference type="PeptideAtlas" id="B7Q7L4"/>
    </source>
</evidence>
<dbReference type="VEuPathDB" id="VectorBase:ISCP_000367"/>
<evidence type="ECO:0000313" key="5">
    <source>
        <dbReference type="Proteomes" id="UP000001555"/>
    </source>
</evidence>
<keyword evidence="2" id="KW-0812">Transmembrane</keyword>
<feature type="transmembrane region" description="Helical" evidence="2">
    <location>
        <begin position="317"/>
        <end position="335"/>
    </location>
</feature>
<dbReference type="Proteomes" id="UP000001555">
    <property type="component" value="Unassembled WGS sequence"/>
</dbReference>
<evidence type="ECO:0000256" key="2">
    <source>
        <dbReference type="SAM" id="Phobius"/>
    </source>
</evidence>
<accession>B7Q7L4</accession>
<feature type="transmembrane region" description="Helical" evidence="2">
    <location>
        <begin position="163"/>
        <end position="181"/>
    </location>
</feature>
<feature type="region of interest" description="Disordered" evidence="1">
    <location>
        <begin position="222"/>
        <end position="256"/>
    </location>
</feature>
<keyword evidence="6" id="KW-1267">Proteomics identification</keyword>
<evidence type="ECO:0000313" key="3">
    <source>
        <dbReference type="EMBL" id="EEC14836.1"/>
    </source>
</evidence>
<keyword evidence="2" id="KW-1133">Transmembrane helix</keyword>
<dbReference type="EnsemblMetazoa" id="ISCW010958-RA">
    <property type="protein sequence ID" value="ISCW010958-PA"/>
    <property type="gene ID" value="ISCW010958"/>
</dbReference>
<reference evidence="4" key="2">
    <citation type="submission" date="2020-05" db="UniProtKB">
        <authorList>
            <consortium name="EnsemblMetazoa"/>
        </authorList>
    </citation>
    <scope>IDENTIFICATION</scope>
    <source>
        <strain evidence="4">wikel</strain>
    </source>
</reference>
<protein>
    <recommendedName>
        <fullName evidence="7">Transmembrane protein</fullName>
    </recommendedName>
</protein>
<evidence type="ECO:0008006" key="7">
    <source>
        <dbReference type="Google" id="ProtNLM"/>
    </source>
</evidence>
<feature type="transmembrane region" description="Helical" evidence="2">
    <location>
        <begin position="350"/>
        <end position="370"/>
    </location>
</feature>
<evidence type="ECO:0000313" key="4">
    <source>
        <dbReference type="EnsemblMetazoa" id="ISCW010958-PA"/>
    </source>
</evidence>
<reference evidence="3 5" key="1">
    <citation type="submission" date="2008-03" db="EMBL/GenBank/DDBJ databases">
        <title>Annotation of Ixodes scapularis.</title>
        <authorList>
            <consortium name="Ixodes scapularis Genome Project Consortium"/>
            <person name="Caler E."/>
            <person name="Hannick L.I."/>
            <person name="Bidwell S."/>
            <person name="Joardar V."/>
            <person name="Thiagarajan M."/>
            <person name="Amedeo P."/>
            <person name="Galinsky K.J."/>
            <person name="Schobel S."/>
            <person name="Inman J."/>
            <person name="Hostetler J."/>
            <person name="Miller J."/>
            <person name="Hammond M."/>
            <person name="Megy K."/>
            <person name="Lawson D."/>
            <person name="Kodira C."/>
            <person name="Sutton G."/>
            <person name="Meyer J."/>
            <person name="Hill C.A."/>
            <person name="Birren B."/>
            <person name="Nene V."/>
            <person name="Collins F."/>
            <person name="Alarcon-Chaidez F."/>
            <person name="Wikel S."/>
            <person name="Strausberg R."/>
        </authorList>
    </citation>
    <scope>NUCLEOTIDE SEQUENCE [LARGE SCALE GENOMIC DNA]</scope>
    <source>
        <strain evidence="5">Wikel</strain>
        <strain evidence="3">Wikel colony</strain>
    </source>
</reference>
<dbReference type="EMBL" id="ABJB010146471">
    <property type="status" value="NOT_ANNOTATED_CDS"/>
    <property type="molecule type" value="Genomic_DNA"/>
</dbReference>
<keyword evidence="2" id="KW-0472">Membrane</keyword>
<dbReference type="VEuPathDB" id="VectorBase:ISCI010958"/>
<feature type="compositionally biased region" description="Acidic residues" evidence="1">
    <location>
        <begin position="230"/>
        <end position="242"/>
    </location>
</feature>
<dbReference type="InParanoid" id="B7Q7L4"/>
<name>B7Q7L4_IXOSC</name>
<dbReference type="EMBL" id="ABJB010557610">
    <property type="status" value="NOT_ANNOTATED_CDS"/>
    <property type="molecule type" value="Genomic_DNA"/>
</dbReference>
<dbReference type="PANTHER" id="PTHR13800">
    <property type="entry name" value="TRANSIENT RECEPTOR POTENTIAL CATION CHANNEL, SUBFAMILY M, MEMBER 6"/>
    <property type="match status" value="1"/>
</dbReference>
<dbReference type="STRING" id="6945.B7Q7L4"/>
<feature type="transmembrane region" description="Helical" evidence="2">
    <location>
        <begin position="376"/>
        <end position="397"/>
    </location>
</feature>
<dbReference type="VEuPathDB" id="VectorBase:ISCW010958"/>
<keyword evidence="5" id="KW-1185">Reference proteome</keyword>
<dbReference type="OrthoDB" id="301415at2759"/>
<dbReference type="EMBL" id="DS876498">
    <property type="protein sequence ID" value="EEC14836.1"/>
    <property type="molecule type" value="Genomic_DNA"/>
</dbReference>
<dbReference type="AlphaFoldDB" id="B7Q7L4"/>
<dbReference type="VEuPathDB" id="VectorBase:ISCI007216"/>
<organism>
    <name type="scientific">Ixodes scapularis</name>
    <name type="common">Black-legged tick</name>
    <name type="synonym">Deer tick</name>
    <dbReference type="NCBI Taxonomy" id="6945"/>
    <lineage>
        <taxon>Eukaryota</taxon>
        <taxon>Metazoa</taxon>
        <taxon>Ecdysozoa</taxon>
        <taxon>Arthropoda</taxon>
        <taxon>Chelicerata</taxon>
        <taxon>Arachnida</taxon>
        <taxon>Acari</taxon>
        <taxon>Parasitiformes</taxon>
        <taxon>Ixodida</taxon>
        <taxon>Ixodoidea</taxon>
        <taxon>Ixodidae</taxon>
        <taxon>Ixodinae</taxon>
        <taxon>Ixodes</taxon>
    </lineage>
</organism>